<organism evidence="1 2">
    <name type="scientific">Hypsibius exemplaris</name>
    <name type="common">Freshwater tardigrade</name>
    <dbReference type="NCBI Taxonomy" id="2072580"/>
    <lineage>
        <taxon>Eukaryota</taxon>
        <taxon>Metazoa</taxon>
        <taxon>Ecdysozoa</taxon>
        <taxon>Tardigrada</taxon>
        <taxon>Eutardigrada</taxon>
        <taxon>Parachela</taxon>
        <taxon>Hypsibioidea</taxon>
        <taxon>Hypsibiidae</taxon>
        <taxon>Hypsibius</taxon>
    </lineage>
</organism>
<dbReference type="Proteomes" id="UP000192578">
    <property type="component" value="Unassembled WGS sequence"/>
</dbReference>
<dbReference type="EMBL" id="MTYJ01000003">
    <property type="protein sequence ID" value="OQV25205.1"/>
    <property type="molecule type" value="Genomic_DNA"/>
</dbReference>
<accession>A0A1W0XCI8</accession>
<name>A0A1W0XCI8_HYPEX</name>
<evidence type="ECO:0000313" key="1">
    <source>
        <dbReference type="EMBL" id="OQV25205.1"/>
    </source>
</evidence>
<sequence length="110" mass="11942">MPPSNELVAHKDMQQQQQRRLLLIAASRTVLSGCLLDLTIQAQSSRNSIGFFAPTEGGNENVVLCSCTVVGWKGVMRSSGIGGGGMSEYSDTECVISTVWKEKKFARAFE</sequence>
<comment type="caution">
    <text evidence="1">The sequence shown here is derived from an EMBL/GenBank/DDBJ whole genome shotgun (WGS) entry which is preliminary data.</text>
</comment>
<reference evidence="2" key="1">
    <citation type="submission" date="2017-01" db="EMBL/GenBank/DDBJ databases">
        <title>Comparative genomics of anhydrobiosis in the tardigrade Hypsibius dujardini.</title>
        <authorList>
            <person name="Yoshida Y."/>
            <person name="Koutsovoulos G."/>
            <person name="Laetsch D."/>
            <person name="Stevens L."/>
            <person name="Kumar S."/>
            <person name="Horikawa D."/>
            <person name="Ishino K."/>
            <person name="Komine S."/>
            <person name="Tomita M."/>
            <person name="Blaxter M."/>
            <person name="Arakawa K."/>
        </authorList>
    </citation>
    <scope>NUCLEOTIDE SEQUENCE [LARGE SCALE GENOMIC DNA]</scope>
    <source>
        <strain evidence="2">Z151</strain>
    </source>
</reference>
<dbReference type="AlphaFoldDB" id="A0A1W0XCI8"/>
<evidence type="ECO:0000313" key="2">
    <source>
        <dbReference type="Proteomes" id="UP000192578"/>
    </source>
</evidence>
<gene>
    <name evidence="1" type="ORF">BV898_00893</name>
</gene>
<protein>
    <submittedName>
        <fullName evidence="1">Uncharacterized protein</fullName>
    </submittedName>
</protein>
<proteinExistence type="predicted"/>
<keyword evidence="2" id="KW-1185">Reference proteome</keyword>